<feature type="chain" id="PRO_5044776994" description="Secreted protein" evidence="1">
    <location>
        <begin position="20"/>
        <end position="93"/>
    </location>
</feature>
<proteinExistence type="predicted"/>
<evidence type="ECO:0000313" key="2">
    <source>
        <dbReference type="EMBL" id="KAL3313529.1"/>
    </source>
</evidence>
<evidence type="ECO:0008006" key="4">
    <source>
        <dbReference type="Google" id="ProtNLM"/>
    </source>
</evidence>
<feature type="signal peptide" evidence="1">
    <location>
        <begin position="1"/>
        <end position="19"/>
    </location>
</feature>
<evidence type="ECO:0000313" key="3">
    <source>
        <dbReference type="Proteomes" id="UP001626550"/>
    </source>
</evidence>
<keyword evidence="3" id="KW-1185">Reference proteome</keyword>
<gene>
    <name evidence="2" type="ORF">Ciccas_007866</name>
</gene>
<accession>A0ABD2Q1N8</accession>
<protein>
    <recommendedName>
        <fullName evidence="4">Secreted protein</fullName>
    </recommendedName>
</protein>
<dbReference type="AlphaFoldDB" id="A0ABD2Q1N8"/>
<reference evidence="2 3" key="1">
    <citation type="submission" date="2024-11" db="EMBL/GenBank/DDBJ databases">
        <title>Adaptive evolution of stress response genes in parasites aligns with host niche diversity.</title>
        <authorList>
            <person name="Hahn C."/>
            <person name="Resl P."/>
        </authorList>
    </citation>
    <scope>NUCLEOTIDE SEQUENCE [LARGE SCALE GENOMIC DNA]</scope>
    <source>
        <strain evidence="2">EGGRZ-B1_66</strain>
        <tissue evidence="2">Body</tissue>
    </source>
</reference>
<sequence>MEAAATLVAIVVTSAVTSAAPAVQKNASSLVVNHAANAASVARAVATVAPIAAAAIPTATVAVGARPAANAAATHNAFLSLTTDITVPHPSKQ</sequence>
<keyword evidence="1" id="KW-0732">Signal</keyword>
<organism evidence="2 3">
    <name type="scientific">Cichlidogyrus casuarinus</name>
    <dbReference type="NCBI Taxonomy" id="1844966"/>
    <lineage>
        <taxon>Eukaryota</taxon>
        <taxon>Metazoa</taxon>
        <taxon>Spiralia</taxon>
        <taxon>Lophotrochozoa</taxon>
        <taxon>Platyhelminthes</taxon>
        <taxon>Monogenea</taxon>
        <taxon>Monopisthocotylea</taxon>
        <taxon>Dactylogyridea</taxon>
        <taxon>Ancyrocephalidae</taxon>
        <taxon>Cichlidogyrus</taxon>
    </lineage>
</organism>
<dbReference type="EMBL" id="JBJKFK010001278">
    <property type="protein sequence ID" value="KAL3313529.1"/>
    <property type="molecule type" value="Genomic_DNA"/>
</dbReference>
<comment type="caution">
    <text evidence="2">The sequence shown here is derived from an EMBL/GenBank/DDBJ whole genome shotgun (WGS) entry which is preliminary data.</text>
</comment>
<evidence type="ECO:0000256" key="1">
    <source>
        <dbReference type="SAM" id="SignalP"/>
    </source>
</evidence>
<dbReference type="Proteomes" id="UP001626550">
    <property type="component" value="Unassembled WGS sequence"/>
</dbReference>
<name>A0ABD2Q1N8_9PLAT</name>